<dbReference type="Gene3D" id="3.40.50.2300">
    <property type="match status" value="2"/>
</dbReference>
<name>A0A8C5C6C6_GADMO</name>
<accession>A0A8C5C6C6</accession>
<reference evidence="13" key="1">
    <citation type="submission" date="2025-08" db="UniProtKB">
        <authorList>
            <consortium name="Ensembl"/>
        </authorList>
    </citation>
    <scope>IDENTIFICATION</scope>
</reference>
<dbReference type="GO" id="GO:0004930">
    <property type="term" value="F:G protein-coupled receptor activity"/>
    <property type="evidence" value="ECO:0007669"/>
    <property type="project" value="UniProtKB-KW"/>
</dbReference>
<keyword evidence="5 11" id="KW-1133">Transmembrane helix</keyword>
<dbReference type="InterPro" id="IPR038550">
    <property type="entry name" value="GPCR_3_9-Cys_sf"/>
</dbReference>
<reference evidence="13" key="2">
    <citation type="submission" date="2025-09" db="UniProtKB">
        <authorList>
            <consortium name="Ensembl"/>
        </authorList>
    </citation>
    <scope>IDENTIFICATION</scope>
</reference>
<evidence type="ECO:0000256" key="8">
    <source>
        <dbReference type="ARBA" id="ARBA00023170"/>
    </source>
</evidence>
<feature type="transmembrane region" description="Helical" evidence="11">
    <location>
        <begin position="657"/>
        <end position="680"/>
    </location>
</feature>
<comment type="subcellular location">
    <subcellularLocation>
        <location evidence="1">Cell membrane</location>
        <topology evidence="1">Multi-pass membrane protein</topology>
    </subcellularLocation>
</comment>
<dbReference type="InterPro" id="IPR001828">
    <property type="entry name" value="ANF_lig-bd_rcpt"/>
</dbReference>
<keyword evidence="4" id="KW-0732">Signal</keyword>
<organism evidence="13 14">
    <name type="scientific">Gadus morhua</name>
    <name type="common">Atlantic cod</name>
    <dbReference type="NCBI Taxonomy" id="8049"/>
    <lineage>
        <taxon>Eukaryota</taxon>
        <taxon>Metazoa</taxon>
        <taxon>Chordata</taxon>
        <taxon>Craniata</taxon>
        <taxon>Vertebrata</taxon>
        <taxon>Euteleostomi</taxon>
        <taxon>Actinopterygii</taxon>
        <taxon>Neopterygii</taxon>
        <taxon>Teleostei</taxon>
        <taxon>Neoteleostei</taxon>
        <taxon>Acanthomorphata</taxon>
        <taxon>Zeiogadaria</taxon>
        <taxon>Gadariae</taxon>
        <taxon>Gadiformes</taxon>
        <taxon>Gadoidei</taxon>
        <taxon>Gadidae</taxon>
        <taxon>Gadus</taxon>
    </lineage>
</organism>
<evidence type="ECO:0000256" key="3">
    <source>
        <dbReference type="ARBA" id="ARBA00022692"/>
    </source>
</evidence>
<evidence type="ECO:0000313" key="13">
    <source>
        <dbReference type="Ensembl" id="ENSGMOP00000057983.1"/>
    </source>
</evidence>
<feature type="transmembrane region" description="Helical" evidence="11">
    <location>
        <begin position="430"/>
        <end position="452"/>
    </location>
</feature>
<evidence type="ECO:0000256" key="5">
    <source>
        <dbReference type="ARBA" id="ARBA00022989"/>
    </source>
</evidence>
<evidence type="ECO:0000256" key="11">
    <source>
        <dbReference type="SAM" id="Phobius"/>
    </source>
</evidence>
<evidence type="ECO:0000256" key="1">
    <source>
        <dbReference type="ARBA" id="ARBA00004651"/>
    </source>
</evidence>
<dbReference type="PRINTS" id="PR00248">
    <property type="entry name" value="GPCRMGR"/>
</dbReference>
<evidence type="ECO:0000256" key="9">
    <source>
        <dbReference type="ARBA" id="ARBA00023180"/>
    </source>
</evidence>
<protein>
    <recommendedName>
        <fullName evidence="12">G-protein coupled receptors family 3 profile domain-containing protein</fullName>
    </recommendedName>
</protein>
<keyword evidence="9" id="KW-0325">Glycoprotein</keyword>
<evidence type="ECO:0000256" key="10">
    <source>
        <dbReference type="ARBA" id="ARBA00023224"/>
    </source>
</evidence>
<dbReference type="Proteomes" id="UP000694546">
    <property type="component" value="Chromosome 16"/>
</dbReference>
<keyword evidence="2" id="KW-1003">Cell membrane</keyword>
<evidence type="ECO:0000256" key="7">
    <source>
        <dbReference type="ARBA" id="ARBA00023136"/>
    </source>
</evidence>
<evidence type="ECO:0000256" key="6">
    <source>
        <dbReference type="ARBA" id="ARBA00023040"/>
    </source>
</evidence>
<feature type="domain" description="G-protein coupled receptors family 3 profile" evidence="12">
    <location>
        <begin position="430"/>
        <end position="689"/>
    </location>
</feature>
<feature type="transmembrane region" description="Helical" evidence="11">
    <location>
        <begin position="585"/>
        <end position="613"/>
    </location>
</feature>
<keyword evidence="3 11" id="KW-0812">Transmembrane</keyword>
<feature type="transmembrane region" description="Helical" evidence="11">
    <location>
        <begin position="468"/>
        <end position="488"/>
    </location>
</feature>
<evidence type="ECO:0000256" key="2">
    <source>
        <dbReference type="ARBA" id="ARBA00022475"/>
    </source>
</evidence>
<feature type="transmembrane region" description="Helical" evidence="11">
    <location>
        <begin position="545"/>
        <end position="565"/>
    </location>
</feature>
<evidence type="ECO:0000256" key="4">
    <source>
        <dbReference type="ARBA" id="ARBA00022729"/>
    </source>
</evidence>
<dbReference type="GO" id="GO:0005886">
    <property type="term" value="C:plasma membrane"/>
    <property type="evidence" value="ECO:0007669"/>
    <property type="project" value="UniProtKB-SubCell"/>
</dbReference>
<dbReference type="SUPFAM" id="SSF53822">
    <property type="entry name" value="Periplasmic binding protein-like I"/>
    <property type="match status" value="1"/>
</dbReference>
<dbReference type="InterPro" id="IPR011500">
    <property type="entry name" value="GPCR_3_9-Cys_dom"/>
</dbReference>
<feature type="transmembrane region" description="Helical" evidence="11">
    <location>
        <begin position="500"/>
        <end position="524"/>
    </location>
</feature>
<sequence length="699" mass="77390">IQGFRQAQTMAFAVDEINRNSKLLPNISLGYSLYDSCVKLGISFRAALSMTSGRGEPFQLNESCYGYPPLLGIVGESTSTHTIAISSILSLYSLPMVSYFATCSCLSDRKQFPSFFRTIPSDVRAMLQILRRFGWTWVGLVISDDDYGRHTAQSFQSDLAKSGGGCLAYLEVLPWGHEVAEIKKIVGRIKKSTSRVVTVFAHTSNMLDLMEEVIDLVIDTWSTAKVLHTPSYMPFLAGTLGIAIRRGEIPGLRDFLLTIRPDNDTLSTQDNTLVRFWEQIFRCKFVSGWMEMEGQIQERLCTGNELLRNKDTEFLDLSNLRPEYNVYKAVYALAHALHEHLQCVPGSGPFKGQKMAAKPPRSVCSESCPPGTRIAIKKGEPVCCFDCIPCSDGKINSTECTSCPEDFWSNIQRDQCGPKSKEFLSYMEPLGISFTTASLFGALLCTIVLGIFTRHRTTPVVRANNSELSFLILLSLKLCFLCSLFFIGKPRLWTCQLRHAAFGISFVLCVSCILVKTMVVLAVFKASKPGGDGSLKWFGVMQQRGTVVFLTLIQAAVCITWLVSSSPAPHENTEYYSDRIVVECLVGSTVGFGVLLGYIGLLAILSFLLAFLARNLPDNFNEAKFITFSTLVFCAVWIAFIPAYINSPGKYADAVEVFAILASSFVLLLALFGPKCYIILLKPEKNTKKALMGRGSPRS</sequence>
<keyword evidence="6" id="KW-0297">G-protein coupled receptor</keyword>
<dbReference type="PANTHER" id="PTHR24061">
    <property type="entry name" value="CALCIUM-SENSING RECEPTOR-RELATED"/>
    <property type="match status" value="1"/>
</dbReference>
<evidence type="ECO:0000313" key="14">
    <source>
        <dbReference type="Proteomes" id="UP000694546"/>
    </source>
</evidence>
<dbReference type="Gene3D" id="2.10.50.30">
    <property type="entry name" value="GPCR, family 3, nine cysteines domain"/>
    <property type="match status" value="1"/>
</dbReference>
<keyword evidence="8" id="KW-0675">Receptor</keyword>
<keyword evidence="10" id="KW-0807">Transducer</keyword>
<dbReference type="InterPro" id="IPR017978">
    <property type="entry name" value="GPCR_3_C"/>
</dbReference>
<keyword evidence="7 11" id="KW-0472">Membrane</keyword>
<dbReference type="GeneTree" id="ENSGT00940000162782"/>
<dbReference type="Pfam" id="PF00003">
    <property type="entry name" value="7tm_3"/>
    <property type="match status" value="1"/>
</dbReference>
<dbReference type="PANTHER" id="PTHR24061:SF418">
    <property type="entry name" value="C-FAMILY ODORANT RECEPTOR OLFCQ19-RELATED"/>
    <property type="match status" value="1"/>
</dbReference>
<dbReference type="AlphaFoldDB" id="A0A8C5C6C6"/>
<dbReference type="InterPro" id="IPR000068">
    <property type="entry name" value="GPCR_3_Ca_sens_rcpt-rel"/>
</dbReference>
<dbReference type="InterPro" id="IPR000337">
    <property type="entry name" value="GPCR_3"/>
</dbReference>
<feature type="transmembrane region" description="Helical" evidence="11">
    <location>
        <begin position="625"/>
        <end position="645"/>
    </location>
</feature>
<dbReference type="CDD" id="cd15283">
    <property type="entry name" value="7tmC_V2R_pheromone"/>
    <property type="match status" value="1"/>
</dbReference>
<dbReference type="Ensembl" id="ENSGMOT00000074608.1">
    <property type="protein sequence ID" value="ENSGMOP00000057983.1"/>
    <property type="gene ID" value="ENSGMOG00000024317.1"/>
</dbReference>
<dbReference type="Pfam" id="PF07562">
    <property type="entry name" value="NCD3G"/>
    <property type="match status" value="1"/>
</dbReference>
<keyword evidence="14" id="KW-1185">Reference proteome</keyword>
<dbReference type="PRINTS" id="PR01176">
    <property type="entry name" value="GABABRECEPTR"/>
</dbReference>
<dbReference type="InterPro" id="IPR028082">
    <property type="entry name" value="Peripla_BP_I"/>
</dbReference>
<dbReference type="Pfam" id="PF01094">
    <property type="entry name" value="ANF_receptor"/>
    <property type="match status" value="1"/>
</dbReference>
<evidence type="ECO:0000259" key="12">
    <source>
        <dbReference type="PROSITE" id="PS50259"/>
    </source>
</evidence>
<proteinExistence type="predicted"/>
<dbReference type="PROSITE" id="PS50259">
    <property type="entry name" value="G_PROTEIN_RECEP_F3_4"/>
    <property type="match status" value="1"/>
</dbReference>